<feature type="transmembrane region" description="Helical" evidence="8">
    <location>
        <begin position="12"/>
        <end position="31"/>
    </location>
</feature>
<dbReference type="InterPro" id="IPR018584">
    <property type="entry name" value="GT87"/>
</dbReference>
<proteinExistence type="inferred from homology"/>
<dbReference type="OrthoDB" id="9774600at2"/>
<protein>
    <submittedName>
        <fullName evidence="9">DUF2029 domain-containing protein</fullName>
    </submittedName>
</protein>
<dbReference type="AlphaFoldDB" id="A0A5Q0H882"/>
<feature type="transmembrane region" description="Helical" evidence="8">
    <location>
        <begin position="286"/>
        <end position="305"/>
    </location>
</feature>
<evidence type="ECO:0000313" key="10">
    <source>
        <dbReference type="Proteomes" id="UP000325787"/>
    </source>
</evidence>
<gene>
    <name evidence="9" type="ORF">EKG83_37710</name>
</gene>
<evidence type="ECO:0000256" key="8">
    <source>
        <dbReference type="SAM" id="Phobius"/>
    </source>
</evidence>
<dbReference type="KEGG" id="ssyi:EKG83_37710"/>
<evidence type="ECO:0000256" key="6">
    <source>
        <dbReference type="ARBA" id="ARBA00023136"/>
    </source>
</evidence>
<evidence type="ECO:0000313" key="9">
    <source>
        <dbReference type="EMBL" id="QFZ22399.1"/>
    </source>
</evidence>
<feature type="transmembrane region" description="Helical" evidence="8">
    <location>
        <begin position="261"/>
        <end position="280"/>
    </location>
</feature>
<dbReference type="GO" id="GO:0016758">
    <property type="term" value="F:hexosyltransferase activity"/>
    <property type="evidence" value="ECO:0007669"/>
    <property type="project" value="InterPro"/>
</dbReference>
<keyword evidence="3" id="KW-0808">Transferase</keyword>
<sequence>MAVPVRTDKRVVGVWIAVMVAALVVVLFRAARDFGLIDLRVYRVGGRAWLEGVRLYAEGFPKPLEGPALPFTYPPVAAFLFSALAVVPWTAAVLVWTGLGLALLTAVCLATAREVHGAGQRAVLVGLGAAAASLLLEPVRETLDFGQINLVLMGLVALDCLLPRTRWPRGLLIGFAAAVKLTPAIFVLFFLARRQVGPVVTAIASFTGFGLVGLAVAPTDTRQYWLEALLDPARVGGLAYAGNQSLRGVVHRLGLTGFAETAVWGLLSLGVVVLVWLAVARAGDDRVAALLAVAVGGLLVSPVSWSHHWVWVVPGLVYLAHRAKPWAGLLALLFLLGPMWWFPREKDLELGWSWWQQVVGNAYVWAGLAALVVLVRRRR</sequence>
<dbReference type="Pfam" id="PF09594">
    <property type="entry name" value="GT87"/>
    <property type="match status" value="1"/>
</dbReference>
<feature type="transmembrane region" description="Helical" evidence="8">
    <location>
        <begin position="354"/>
        <end position="375"/>
    </location>
</feature>
<evidence type="ECO:0000256" key="1">
    <source>
        <dbReference type="ARBA" id="ARBA00004651"/>
    </source>
</evidence>
<name>A0A5Q0H882_SACSY</name>
<keyword evidence="6 8" id="KW-0472">Membrane</keyword>
<evidence type="ECO:0000256" key="3">
    <source>
        <dbReference type="ARBA" id="ARBA00022679"/>
    </source>
</evidence>
<evidence type="ECO:0000256" key="7">
    <source>
        <dbReference type="ARBA" id="ARBA00024033"/>
    </source>
</evidence>
<organism evidence="9 10">
    <name type="scientific">Saccharothrix syringae</name>
    <name type="common">Nocardiopsis syringae</name>
    <dbReference type="NCBI Taxonomy" id="103733"/>
    <lineage>
        <taxon>Bacteria</taxon>
        <taxon>Bacillati</taxon>
        <taxon>Actinomycetota</taxon>
        <taxon>Actinomycetes</taxon>
        <taxon>Pseudonocardiales</taxon>
        <taxon>Pseudonocardiaceae</taxon>
        <taxon>Saccharothrix</taxon>
    </lineage>
</organism>
<feature type="transmembrane region" description="Helical" evidence="8">
    <location>
        <begin position="198"/>
        <end position="217"/>
    </location>
</feature>
<evidence type="ECO:0000256" key="2">
    <source>
        <dbReference type="ARBA" id="ARBA00022475"/>
    </source>
</evidence>
<accession>A0A5Q0H882</accession>
<keyword evidence="10" id="KW-1185">Reference proteome</keyword>
<keyword evidence="4 8" id="KW-0812">Transmembrane</keyword>
<evidence type="ECO:0000256" key="5">
    <source>
        <dbReference type="ARBA" id="ARBA00022989"/>
    </source>
</evidence>
<feature type="transmembrane region" description="Helical" evidence="8">
    <location>
        <begin position="77"/>
        <end position="110"/>
    </location>
</feature>
<keyword evidence="5 8" id="KW-1133">Transmembrane helix</keyword>
<feature type="transmembrane region" description="Helical" evidence="8">
    <location>
        <begin position="326"/>
        <end position="342"/>
    </location>
</feature>
<feature type="transmembrane region" description="Helical" evidence="8">
    <location>
        <begin position="171"/>
        <end position="192"/>
    </location>
</feature>
<dbReference type="GO" id="GO:0005886">
    <property type="term" value="C:plasma membrane"/>
    <property type="evidence" value="ECO:0007669"/>
    <property type="project" value="UniProtKB-SubCell"/>
</dbReference>
<dbReference type="RefSeq" id="WP_051765518.1">
    <property type="nucleotide sequence ID" value="NZ_CP034550.1"/>
</dbReference>
<reference evidence="10" key="1">
    <citation type="journal article" date="2021" name="Curr. Microbiol.">
        <title>Complete genome of nocamycin-producing strain Saccharothrix syringae NRRL B-16468 reveals the biosynthetic potential for secondary metabolites.</title>
        <authorList>
            <person name="Mo X."/>
            <person name="Yang S."/>
        </authorList>
    </citation>
    <scope>NUCLEOTIDE SEQUENCE [LARGE SCALE GENOMIC DNA]</scope>
    <source>
        <strain evidence="10">ATCC 51364 / DSM 43886 / JCM 6844 / KCTC 9398 / NBRC 14523 / NRRL B-16468 / INA 2240</strain>
    </source>
</reference>
<dbReference type="EMBL" id="CP034550">
    <property type="protein sequence ID" value="QFZ22399.1"/>
    <property type="molecule type" value="Genomic_DNA"/>
</dbReference>
<dbReference type="Proteomes" id="UP000325787">
    <property type="component" value="Chromosome"/>
</dbReference>
<comment type="similarity">
    <text evidence="7">Belongs to the glycosyltransferase 87 family.</text>
</comment>
<keyword evidence="2" id="KW-1003">Cell membrane</keyword>
<evidence type="ECO:0000256" key="4">
    <source>
        <dbReference type="ARBA" id="ARBA00022692"/>
    </source>
</evidence>
<comment type="subcellular location">
    <subcellularLocation>
        <location evidence="1">Cell membrane</location>
        <topology evidence="1">Multi-pass membrane protein</topology>
    </subcellularLocation>
</comment>